<proteinExistence type="predicted"/>
<dbReference type="RefSeq" id="WP_369602273.1">
    <property type="nucleotide sequence ID" value="NZ_CP154858.1"/>
</dbReference>
<dbReference type="AlphaFoldDB" id="A0AB39UZ96"/>
<accession>A0AB39UZ96</accession>
<dbReference type="SUPFAM" id="SSF110087">
    <property type="entry name" value="DR1885-like metal-binding protein"/>
    <property type="match status" value="1"/>
</dbReference>
<protein>
    <submittedName>
        <fullName evidence="2">Copper chaperone PCu(A)C</fullName>
    </submittedName>
</protein>
<feature type="chain" id="PRO_5044203074" evidence="1">
    <location>
        <begin position="26"/>
        <end position="155"/>
    </location>
</feature>
<dbReference type="PANTHER" id="PTHR36302:SF1">
    <property type="entry name" value="COPPER CHAPERONE PCU(A)C"/>
    <property type="match status" value="1"/>
</dbReference>
<keyword evidence="1" id="KW-0732">Signal</keyword>
<gene>
    <name evidence="2" type="ORF">AAIA72_04725</name>
</gene>
<dbReference type="KEGG" id="tcd:AAIA72_04725"/>
<dbReference type="Pfam" id="PF04314">
    <property type="entry name" value="PCuAC"/>
    <property type="match status" value="1"/>
</dbReference>
<dbReference type="EMBL" id="CP154858">
    <property type="protein sequence ID" value="XDT73279.1"/>
    <property type="molecule type" value="Genomic_DNA"/>
</dbReference>
<dbReference type="InterPro" id="IPR036182">
    <property type="entry name" value="PCuAC_sf"/>
</dbReference>
<feature type="signal peptide" evidence="1">
    <location>
        <begin position="1"/>
        <end position="25"/>
    </location>
</feature>
<name>A0AB39UZ96_9GAMM</name>
<evidence type="ECO:0000256" key="1">
    <source>
        <dbReference type="SAM" id="SignalP"/>
    </source>
</evidence>
<organism evidence="2">
    <name type="scientific">Thermohahella caldifontis</name>
    <dbReference type="NCBI Taxonomy" id="3142973"/>
    <lineage>
        <taxon>Bacteria</taxon>
        <taxon>Pseudomonadati</taxon>
        <taxon>Pseudomonadota</taxon>
        <taxon>Gammaproteobacteria</taxon>
        <taxon>Oceanospirillales</taxon>
        <taxon>Hahellaceae</taxon>
        <taxon>Thermohahella</taxon>
    </lineage>
</organism>
<dbReference type="InterPro" id="IPR058248">
    <property type="entry name" value="Lxx211020-like"/>
</dbReference>
<dbReference type="PANTHER" id="PTHR36302">
    <property type="entry name" value="BLR7088 PROTEIN"/>
    <property type="match status" value="1"/>
</dbReference>
<dbReference type="InterPro" id="IPR007410">
    <property type="entry name" value="LpqE-like"/>
</dbReference>
<dbReference type="Gene3D" id="2.60.40.1890">
    <property type="entry name" value="PCu(A)C copper chaperone"/>
    <property type="match status" value="1"/>
</dbReference>
<sequence length="155" mass="16694">MRFGKFGMGALALVFTLAWTVTVHAASLEMTDGWVRMPLPGKTMTAAYLTVRNTGDRVVTLVGATSPDVRKIELHTMTMKDGVMHMTRIEGGVTLAPGAEHVFRPGGDHLMLFGLRAPASGDDRLVLNLELDDGSSVPLSLPWRAADLSGHGMKH</sequence>
<evidence type="ECO:0000313" key="2">
    <source>
        <dbReference type="EMBL" id="XDT73279.1"/>
    </source>
</evidence>
<reference evidence="2" key="1">
    <citation type="submission" date="2024-05" db="EMBL/GenBank/DDBJ databases">
        <title>Genome sequencing of novel strain.</title>
        <authorList>
            <person name="Ganbat D."/>
            <person name="Ganbat S."/>
            <person name="Lee S.-J."/>
        </authorList>
    </citation>
    <scope>NUCLEOTIDE SEQUENCE</scope>
    <source>
        <strain evidence="2">SMD15-11</strain>
    </source>
</reference>